<comment type="caution">
    <text evidence="5">The sequence shown here is derived from an EMBL/GenBank/DDBJ whole genome shotgun (WGS) entry which is preliminary data.</text>
</comment>
<evidence type="ECO:0000256" key="3">
    <source>
        <dbReference type="ARBA" id="ARBA00023163"/>
    </source>
</evidence>
<proteinExistence type="predicted"/>
<name>A0ABU2REF5_9ACTN</name>
<dbReference type="PROSITE" id="PS50987">
    <property type="entry name" value="HTH_ARSR_2"/>
    <property type="match status" value="1"/>
</dbReference>
<keyword evidence="6" id="KW-1185">Reference proteome</keyword>
<evidence type="ECO:0000313" key="5">
    <source>
        <dbReference type="EMBL" id="MDT0427253.1"/>
    </source>
</evidence>
<dbReference type="InterPro" id="IPR036388">
    <property type="entry name" value="WH-like_DNA-bd_sf"/>
</dbReference>
<accession>A0ABU2REF5</accession>
<dbReference type="CDD" id="cd00090">
    <property type="entry name" value="HTH_ARSR"/>
    <property type="match status" value="1"/>
</dbReference>
<dbReference type="RefSeq" id="WP_228126033.1">
    <property type="nucleotide sequence ID" value="NZ_JAVREX010000002.1"/>
</dbReference>
<dbReference type="InterPro" id="IPR051011">
    <property type="entry name" value="Metal_resp_trans_reg"/>
</dbReference>
<dbReference type="EMBL" id="JAVREX010000002">
    <property type="protein sequence ID" value="MDT0427253.1"/>
    <property type="molecule type" value="Genomic_DNA"/>
</dbReference>
<dbReference type="SUPFAM" id="SSF46785">
    <property type="entry name" value="Winged helix' DNA-binding domain"/>
    <property type="match status" value="1"/>
</dbReference>
<evidence type="ECO:0000313" key="6">
    <source>
        <dbReference type="Proteomes" id="UP001183777"/>
    </source>
</evidence>
<sequence length="129" mass="13692">MNVSEEQDDSCDLLCLDLPVAEAIRSRMPPLPGLETAAAAAKALADPTRLKVAAALAEAGELCVCDLAWVIGQAQNLVSHHLRQLRQAGLAASRRQGRLVMYTLTDRGRALTHAVLDPAPTASPATNRT</sequence>
<evidence type="ECO:0000259" key="4">
    <source>
        <dbReference type="PROSITE" id="PS50987"/>
    </source>
</evidence>
<keyword evidence="2" id="KW-0238">DNA-binding</keyword>
<evidence type="ECO:0000256" key="2">
    <source>
        <dbReference type="ARBA" id="ARBA00023125"/>
    </source>
</evidence>
<dbReference type="PRINTS" id="PR00778">
    <property type="entry name" value="HTHARSR"/>
</dbReference>
<dbReference type="SMART" id="SM00418">
    <property type="entry name" value="HTH_ARSR"/>
    <property type="match status" value="1"/>
</dbReference>
<keyword evidence="3" id="KW-0804">Transcription</keyword>
<organism evidence="5 6">
    <name type="scientific">Streptomyces salyersiae</name>
    <dbReference type="NCBI Taxonomy" id="3075530"/>
    <lineage>
        <taxon>Bacteria</taxon>
        <taxon>Bacillati</taxon>
        <taxon>Actinomycetota</taxon>
        <taxon>Actinomycetes</taxon>
        <taxon>Kitasatosporales</taxon>
        <taxon>Streptomycetaceae</taxon>
        <taxon>Streptomyces</taxon>
    </lineage>
</organism>
<gene>
    <name evidence="5" type="ORF">RM649_06300</name>
</gene>
<dbReference type="InterPro" id="IPR001845">
    <property type="entry name" value="HTH_ArsR_DNA-bd_dom"/>
</dbReference>
<dbReference type="InterPro" id="IPR011991">
    <property type="entry name" value="ArsR-like_HTH"/>
</dbReference>
<dbReference type="Gene3D" id="1.10.10.10">
    <property type="entry name" value="Winged helix-like DNA-binding domain superfamily/Winged helix DNA-binding domain"/>
    <property type="match status" value="1"/>
</dbReference>
<protein>
    <submittedName>
        <fullName evidence="5">Metalloregulator ArsR/SmtB family transcription factor</fullName>
    </submittedName>
</protein>
<dbReference type="Proteomes" id="UP001183777">
    <property type="component" value="Unassembled WGS sequence"/>
</dbReference>
<evidence type="ECO:0000256" key="1">
    <source>
        <dbReference type="ARBA" id="ARBA00023015"/>
    </source>
</evidence>
<dbReference type="NCBIfam" id="NF033788">
    <property type="entry name" value="HTH_metalloreg"/>
    <property type="match status" value="1"/>
</dbReference>
<keyword evidence="1" id="KW-0805">Transcription regulation</keyword>
<dbReference type="Pfam" id="PF01022">
    <property type="entry name" value="HTH_5"/>
    <property type="match status" value="1"/>
</dbReference>
<feature type="domain" description="HTH arsR-type" evidence="4">
    <location>
        <begin position="29"/>
        <end position="123"/>
    </location>
</feature>
<reference evidence="6" key="1">
    <citation type="submission" date="2023-07" db="EMBL/GenBank/DDBJ databases">
        <title>30 novel species of actinomycetes from the DSMZ collection.</title>
        <authorList>
            <person name="Nouioui I."/>
        </authorList>
    </citation>
    <scope>NUCLEOTIDE SEQUENCE [LARGE SCALE GENOMIC DNA]</scope>
    <source>
        <strain evidence="6">DSM 41770</strain>
    </source>
</reference>
<dbReference type="InterPro" id="IPR036390">
    <property type="entry name" value="WH_DNA-bd_sf"/>
</dbReference>
<dbReference type="PANTHER" id="PTHR43132">
    <property type="entry name" value="ARSENICAL RESISTANCE OPERON REPRESSOR ARSR-RELATED"/>
    <property type="match status" value="1"/>
</dbReference>
<dbReference type="PANTHER" id="PTHR43132:SF6">
    <property type="entry name" value="HTH-TYPE TRANSCRIPTIONAL REPRESSOR CZRA"/>
    <property type="match status" value="1"/>
</dbReference>